<protein>
    <submittedName>
        <fullName evidence="1">Uncharacterized protein</fullName>
    </submittedName>
</protein>
<keyword evidence="2" id="KW-1185">Reference proteome</keyword>
<dbReference type="AlphaFoldDB" id="A0A2R8B3W0"/>
<dbReference type="EMBL" id="OMOQ01000001">
    <property type="protein sequence ID" value="SPH17173.1"/>
    <property type="molecule type" value="Genomic_DNA"/>
</dbReference>
<sequence length="62" mass="6901">MRLEQQQSIQAAVGSLICSADDIDQLVRREAVIKELRSQLSDPVELAKQPGAIYRLHAILNT</sequence>
<evidence type="ECO:0000313" key="2">
    <source>
        <dbReference type="Proteomes" id="UP000244924"/>
    </source>
</evidence>
<gene>
    <name evidence="1" type="ORF">DEA8626_00689</name>
</gene>
<organism evidence="1 2">
    <name type="scientific">Albidovulum aquaemixtae</name>
    <dbReference type="NCBI Taxonomy" id="1542388"/>
    <lineage>
        <taxon>Bacteria</taxon>
        <taxon>Pseudomonadati</taxon>
        <taxon>Pseudomonadota</taxon>
        <taxon>Alphaproteobacteria</taxon>
        <taxon>Rhodobacterales</taxon>
        <taxon>Paracoccaceae</taxon>
        <taxon>Albidovulum</taxon>
    </lineage>
</organism>
<accession>A0A2R8B3W0</accession>
<name>A0A2R8B3W0_9RHOB</name>
<proteinExistence type="predicted"/>
<evidence type="ECO:0000313" key="1">
    <source>
        <dbReference type="EMBL" id="SPH17173.1"/>
    </source>
</evidence>
<reference evidence="1 2" key="1">
    <citation type="submission" date="2018-03" db="EMBL/GenBank/DDBJ databases">
        <authorList>
            <person name="Keele B.F."/>
        </authorList>
    </citation>
    <scope>NUCLEOTIDE SEQUENCE [LARGE SCALE GENOMIC DNA]</scope>
    <source>
        <strain evidence="1 2">CECT 8626</strain>
    </source>
</reference>
<dbReference type="RefSeq" id="WP_108851645.1">
    <property type="nucleotide sequence ID" value="NZ_OMOQ01000001.1"/>
</dbReference>
<dbReference type="Proteomes" id="UP000244924">
    <property type="component" value="Unassembled WGS sequence"/>
</dbReference>